<dbReference type="EMBL" id="HBFQ01033718">
    <property type="protein sequence ID" value="CAD8849403.1"/>
    <property type="molecule type" value="Transcribed_RNA"/>
</dbReference>
<accession>A0A7S1AC71</accession>
<name>A0A7S1AC71_NOCSC</name>
<sequence>MPSKWFSESEIVVPQSSYVSTPLPRALLIGGSAHQLLVEALVGVRCVDFATITDICELIWNDPEQRIEVVNVLSSAMRHDNDVTKQLRATTVAHELLYDAGARRAMYETPGMIQTLARLQHGGDQFNQGPAREAVRMLASEVMRRLLEEFTFHL</sequence>
<organism evidence="1">
    <name type="scientific">Noctiluca scintillans</name>
    <name type="common">Sea sparkle</name>
    <name type="synonym">Red tide dinoflagellate</name>
    <dbReference type="NCBI Taxonomy" id="2966"/>
    <lineage>
        <taxon>Eukaryota</taxon>
        <taxon>Sar</taxon>
        <taxon>Alveolata</taxon>
        <taxon>Dinophyceae</taxon>
        <taxon>Noctilucales</taxon>
        <taxon>Noctilucaceae</taxon>
        <taxon>Noctiluca</taxon>
    </lineage>
</organism>
<reference evidence="1" key="1">
    <citation type="submission" date="2021-01" db="EMBL/GenBank/DDBJ databases">
        <authorList>
            <person name="Corre E."/>
            <person name="Pelletier E."/>
            <person name="Niang G."/>
            <person name="Scheremetjew M."/>
            <person name="Finn R."/>
            <person name="Kale V."/>
            <person name="Holt S."/>
            <person name="Cochrane G."/>
            <person name="Meng A."/>
            <person name="Brown T."/>
            <person name="Cohen L."/>
        </authorList>
    </citation>
    <scope>NUCLEOTIDE SEQUENCE</scope>
</reference>
<proteinExistence type="predicted"/>
<evidence type="ECO:0000313" key="1">
    <source>
        <dbReference type="EMBL" id="CAD8849403.1"/>
    </source>
</evidence>
<dbReference type="AlphaFoldDB" id="A0A7S1AC71"/>
<protein>
    <submittedName>
        <fullName evidence="1">Uncharacterized protein</fullName>
    </submittedName>
</protein>
<gene>
    <name evidence="1" type="ORF">NSCI0253_LOCUS23753</name>
</gene>